<name>M3A260_PSEFD</name>
<accession>M3A260</accession>
<dbReference type="RefSeq" id="XP_007930856.1">
    <property type="nucleotide sequence ID" value="XM_007932665.1"/>
</dbReference>
<reference evidence="1 2" key="1">
    <citation type="journal article" date="2012" name="PLoS Pathog.">
        <title>Diverse lifestyles and strategies of plant pathogenesis encoded in the genomes of eighteen Dothideomycetes fungi.</title>
        <authorList>
            <person name="Ohm R.A."/>
            <person name="Feau N."/>
            <person name="Henrissat B."/>
            <person name="Schoch C.L."/>
            <person name="Horwitz B.A."/>
            <person name="Barry K.W."/>
            <person name="Condon B.J."/>
            <person name="Copeland A.C."/>
            <person name="Dhillon B."/>
            <person name="Glaser F."/>
            <person name="Hesse C.N."/>
            <person name="Kosti I."/>
            <person name="LaButti K."/>
            <person name="Lindquist E.A."/>
            <person name="Lucas S."/>
            <person name="Salamov A.A."/>
            <person name="Bradshaw R.E."/>
            <person name="Ciuffetti L."/>
            <person name="Hamelin R.C."/>
            <person name="Kema G.H.J."/>
            <person name="Lawrence C."/>
            <person name="Scott J.A."/>
            <person name="Spatafora J.W."/>
            <person name="Turgeon B.G."/>
            <person name="de Wit P.J.G.M."/>
            <person name="Zhong S."/>
            <person name="Goodwin S.B."/>
            <person name="Grigoriev I.V."/>
        </authorList>
    </citation>
    <scope>NUCLEOTIDE SEQUENCE [LARGE SCALE GENOMIC DNA]</scope>
    <source>
        <strain evidence="1 2">CIRAD86</strain>
    </source>
</reference>
<keyword evidence="2" id="KW-1185">Reference proteome</keyword>
<dbReference type="Proteomes" id="UP000016932">
    <property type="component" value="Unassembled WGS sequence"/>
</dbReference>
<dbReference type="HOGENOM" id="CLU_839707_0_0_1"/>
<dbReference type="EMBL" id="KB446563">
    <property type="protein sequence ID" value="EME78486.1"/>
    <property type="molecule type" value="Genomic_DNA"/>
</dbReference>
<dbReference type="OrthoDB" id="10636280at2759"/>
<protein>
    <submittedName>
        <fullName evidence="1">Uncharacterized protein</fullName>
    </submittedName>
</protein>
<dbReference type="VEuPathDB" id="FungiDB:MYCFIDRAFT_208984"/>
<sequence length="331" mass="36753">MEGLCPTPPSTVVSVGAGLMRPDLSLKLSFCIATFRGSQCRLVPQCTDGVDLTTHLCDSSKRAKLRRVRPVVEFLHLFYYYKSNVCHYNIFHSNSSWSCSYSAIRVLFIGMPKPLEDHAVAACTCKRPPGRRAGDSQKKDAGMSWEAHRLSSNIRASSHFGELRRITNASFMNLQVSDSKPDVNDHKSDMLASLARCSVLRPLHPLFRRKISSFRELSSCTFGPWHAVCYVQHGTCVSFPATSCERLVLCLPMSALGTWEILSWLTRPPLWNAFPAPAVDAQAWPGRARPNWTLSRSRQCLSGLLGPASRLTATSVVSRYLLSGAPIGYLF</sequence>
<evidence type="ECO:0000313" key="1">
    <source>
        <dbReference type="EMBL" id="EME78486.1"/>
    </source>
</evidence>
<proteinExistence type="predicted"/>
<gene>
    <name evidence="1" type="ORF">MYCFIDRAFT_208984</name>
</gene>
<dbReference type="AlphaFoldDB" id="M3A260"/>
<dbReference type="GeneID" id="19336733"/>
<dbReference type="KEGG" id="pfj:MYCFIDRAFT_208984"/>
<evidence type="ECO:0000313" key="2">
    <source>
        <dbReference type="Proteomes" id="UP000016932"/>
    </source>
</evidence>
<organism evidence="1 2">
    <name type="scientific">Pseudocercospora fijiensis (strain CIRAD86)</name>
    <name type="common">Black leaf streak disease fungus</name>
    <name type="synonym">Mycosphaerella fijiensis</name>
    <dbReference type="NCBI Taxonomy" id="383855"/>
    <lineage>
        <taxon>Eukaryota</taxon>
        <taxon>Fungi</taxon>
        <taxon>Dikarya</taxon>
        <taxon>Ascomycota</taxon>
        <taxon>Pezizomycotina</taxon>
        <taxon>Dothideomycetes</taxon>
        <taxon>Dothideomycetidae</taxon>
        <taxon>Mycosphaerellales</taxon>
        <taxon>Mycosphaerellaceae</taxon>
        <taxon>Pseudocercospora</taxon>
    </lineage>
</organism>